<dbReference type="RefSeq" id="WP_143103848.1">
    <property type="nucleotide sequence ID" value="NZ_FOYN01000001.1"/>
</dbReference>
<dbReference type="OrthoDB" id="121941at2157"/>
<feature type="transmembrane region" description="Helical" evidence="2">
    <location>
        <begin position="12"/>
        <end position="30"/>
    </location>
</feature>
<evidence type="ECO:0000256" key="2">
    <source>
        <dbReference type="SAM" id="Phobius"/>
    </source>
</evidence>
<keyword evidence="4" id="KW-1185">Reference proteome</keyword>
<organism evidence="3 4">
    <name type="scientific">Halorubrum sodomense</name>
    <dbReference type="NCBI Taxonomy" id="35743"/>
    <lineage>
        <taxon>Archaea</taxon>
        <taxon>Methanobacteriati</taxon>
        <taxon>Methanobacteriota</taxon>
        <taxon>Stenosarchaea group</taxon>
        <taxon>Halobacteria</taxon>
        <taxon>Halobacteriales</taxon>
        <taxon>Haloferacaceae</taxon>
        <taxon>Halorubrum</taxon>
    </lineage>
</organism>
<gene>
    <name evidence="3" type="ORF">SAMN04487937_0464</name>
</gene>
<evidence type="ECO:0000256" key="1">
    <source>
        <dbReference type="SAM" id="MobiDB-lite"/>
    </source>
</evidence>
<name>A0A1I6FLE8_HALSD</name>
<reference evidence="4" key="1">
    <citation type="submission" date="2016-10" db="EMBL/GenBank/DDBJ databases">
        <authorList>
            <person name="Varghese N."/>
            <person name="Submissions S."/>
        </authorList>
    </citation>
    <scope>NUCLEOTIDE SEQUENCE [LARGE SCALE GENOMIC DNA]</scope>
    <source>
        <strain evidence="4">RD 26</strain>
    </source>
</reference>
<dbReference type="STRING" id="35743.SAMN04487937_0464"/>
<dbReference type="EMBL" id="FOYN01000001">
    <property type="protein sequence ID" value="SFR30637.1"/>
    <property type="molecule type" value="Genomic_DNA"/>
</dbReference>
<keyword evidence="2" id="KW-1133">Transmembrane helix</keyword>
<evidence type="ECO:0000313" key="3">
    <source>
        <dbReference type="EMBL" id="SFR30637.1"/>
    </source>
</evidence>
<feature type="region of interest" description="Disordered" evidence="1">
    <location>
        <begin position="264"/>
        <end position="304"/>
    </location>
</feature>
<accession>A0A1I6FLE8</accession>
<keyword evidence="2" id="KW-0812">Transmembrane</keyword>
<feature type="compositionally biased region" description="Gly residues" evidence="1">
    <location>
        <begin position="282"/>
        <end position="298"/>
    </location>
</feature>
<keyword evidence="2" id="KW-0472">Membrane</keyword>
<dbReference type="Proteomes" id="UP000198932">
    <property type="component" value="Unassembled WGS sequence"/>
</dbReference>
<evidence type="ECO:0000313" key="4">
    <source>
        <dbReference type="Proteomes" id="UP000198932"/>
    </source>
</evidence>
<sequence>MRFNRDRRGQSVVVGTVVLFGFLILALSLYQVQIVPQENAEVEFQHFEEVRNDLVELRNGILSAGSSERPQFVDVKLGTRYQTRVFTVNPPDPVGTLRTSDAYNITITDDSGTKVNISTRFIEYRPGYNELESGSMWYDNSVLYLAESNSNRPAVVIEDQNILVDNDTLRLTAVQNEFSASGTRKVAVELYPTSDATDLSNLSGTIDVRIPTRLGSEDGYWNESIENGSVTYQGVNDSAYPTSSEVSALLLQVDSPDNVTVNSVGIQSEPSGETVKDNVGPVTGGGAGAGGGNGGDTSPGGDPELKYVTGTGTDTDDNGRIAFELENTGSGDVTITGIRVDSTTDEQADRVNNDGNSEFNGAGGDLNLPSGQALLIGAAGITDLDTNAVVAQGSTETFNLQQFSRSPGNSGKIKSRDMSGDNVTITLRLDDGTTTTITIENIS</sequence>
<proteinExistence type="predicted"/>
<dbReference type="AlphaFoldDB" id="A0A1I6FLE8"/>
<protein>
    <submittedName>
        <fullName evidence="3">Uncharacterized protein</fullName>
    </submittedName>
</protein>